<proteinExistence type="predicted"/>
<dbReference type="EMBL" id="QRBI01000120">
    <property type="protein sequence ID" value="RMC06615.1"/>
    <property type="molecule type" value="Genomic_DNA"/>
</dbReference>
<keyword evidence="2" id="KW-1185">Reference proteome</keyword>
<reference evidence="1 2" key="1">
    <citation type="submission" date="2018-07" db="EMBL/GenBank/DDBJ databases">
        <title>A high quality draft genome assembly of the barn swallow (H. rustica rustica).</title>
        <authorList>
            <person name="Formenti G."/>
            <person name="Chiara M."/>
            <person name="Poveda L."/>
            <person name="Francoijs K.-J."/>
            <person name="Bonisoli-Alquati A."/>
            <person name="Canova L."/>
            <person name="Gianfranceschi L."/>
            <person name="Horner D.S."/>
            <person name="Saino N."/>
        </authorList>
    </citation>
    <scope>NUCLEOTIDE SEQUENCE [LARGE SCALE GENOMIC DNA]</scope>
    <source>
        <strain evidence="1">Chelidonia</strain>
        <tissue evidence="1">Blood</tissue>
    </source>
</reference>
<accession>A0A3M0K0D1</accession>
<dbReference type="Proteomes" id="UP000269221">
    <property type="component" value="Unassembled WGS sequence"/>
</dbReference>
<protein>
    <submittedName>
        <fullName evidence="1">Uncharacterized protein</fullName>
    </submittedName>
</protein>
<organism evidence="1 2">
    <name type="scientific">Hirundo rustica rustica</name>
    <dbReference type="NCBI Taxonomy" id="333673"/>
    <lineage>
        <taxon>Eukaryota</taxon>
        <taxon>Metazoa</taxon>
        <taxon>Chordata</taxon>
        <taxon>Craniata</taxon>
        <taxon>Vertebrata</taxon>
        <taxon>Euteleostomi</taxon>
        <taxon>Archelosauria</taxon>
        <taxon>Archosauria</taxon>
        <taxon>Dinosauria</taxon>
        <taxon>Saurischia</taxon>
        <taxon>Theropoda</taxon>
        <taxon>Coelurosauria</taxon>
        <taxon>Aves</taxon>
        <taxon>Neognathae</taxon>
        <taxon>Neoaves</taxon>
        <taxon>Telluraves</taxon>
        <taxon>Australaves</taxon>
        <taxon>Passeriformes</taxon>
        <taxon>Sylvioidea</taxon>
        <taxon>Hirundinidae</taxon>
        <taxon>Hirundo</taxon>
    </lineage>
</organism>
<gene>
    <name evidence="1" type="ORF">DUI87_16053</name>
</gene>
<evidence type="ECO:0000313" key="2">
    <source>
        <dbReference type="Proteomes" id="UP000269221"/>
    </source>
</evidence>
<name>A0A3M0K0D1_HIRRU</name>
<sequence>MVQKFGYLPAPKTSRLWKNLLYADPQTNFQQFTFVTQTDMEMRTTRRTEHKNQLLVLNYPILIPGLEIQKPQGSLPNLLFLTLPVLSFFRETKPQYLLSGSLSMKAEGVHGVMEWRCKSEIDKLDKKVGIVVSYQ</sequence>
<comment type="caution">
    <text evidence="1">The sequence shown here is derived from an EMBL/GenBank/DDBJ whole genome shotgun (WGS) entry which is preliminary data.</text>
</comment>
<evidence type="ECO:0000313" key="1">
    <source>
        <dbReference type="EMBL" id="RMC06615.1"/>
    </source>
</evidence>
<dbReference type="AlphaFoldDB" id="A0A3M0K0D1"/>